<dbReference type="PROSITE" id="PS00211">
    <property type="entry name" value="ABC_TRANSPORTER_1"/>
    <property type="match status" value="1"/>
</dbReference>
<evidence type="ECO:0000313" key="8">
    <source>
        <dbReference type="Proteomes" id="UP001410394"/>
    </source>
</evidence>
<dbReference type="PROSITE" id="PS50893">
    <property type="entry name" value="ABC_TRANSPORTER_2"/>
    <property type="match status" value="1"/>
</dbReference>
<dbReference type="Gene3D" id="3.40.50.300">
    <property type="entry name" value="P-loop containing nucleotide triphosphate hydrolases"/>
    <property type="match status" value="1"/>
</dbReference>
<dbReference type="InterPro" id="IPR003593">
    <property type="entry name" value="AAA+_ATPase"/>
</dbReference>
<dbReference type="EMBL" id="JBDIVE010000009">
    <property type="protein sequence ID" value="MEN3069790.1"/>
    <property type="molecule type" value="Genomic_DNA"/>
</dbReference>
<feature type="domain" description="ABC transporter" evidence="6">
    <location>
        <begin position="5"/>
        <end position="233"/>
    </location>
</feature>
<dbReference type="RefSeq" id="WP_345920564.1">
    <property type="nucleotide sequence ID" value="NZ_JBDIVE010000009.1"/>
</dbReference>
<reference evidence="7 8" key="1">
    <citation type="journal article" date="2018" name="Int. J. Syst. Evol. Microbiol.">
        <title>Uliginosibacterium sediminicola sp. nov., isolated from freshwater sediment.</title>
        <authorList>
            <person name="Hwang W.M."/>
            <person name="Kim S.M."/>
            <person name="Kang K."/>
            <person name="Ahn T.Y."/>
        </authorList>
    </citation>
    <scope>NUCLEOTIDE SEQUENCE [LARGE SCALE GENOMIC DNA]</scope>
    <source>
        <strain evidence="7 8">M1-21</strain>
    </source>
</reference>
<evidence type="ECO:0000256" key="3">
    <source>
        <dbReference type="ARBA" id="ARBA00022475"/>
    </source>
</evidence>
<comment type="caution">
    <text evidence="7">The sequence shown here is derived from an EMBL/GenBank/DDBJ whole genome shotgun (WGS) entry which is preliminary data.</text>
</comment>
<evidence type="ECO:0000256" key="1">
    <source>
        <dbReference type="ARBA" id="ARBA00005417"/>
    </source>
</evidence>
<dbReference type="PANTHER" id="PTHR42734:SF5">
    <property type="entry name" value="IRON TRANSPORT SYSTEM ATP-BINDING PROTEIN HI_0361-RELATED"/>
    <property type="match status" value="1"/>
</dbReference>
<evidence type="ECO:0000256" key="5">
    <source>
        <dbReference type="ARBA" id="ARBA00022840"/>
    </source>
</evidence>
<dbReference type="InterPro" id="IPR027417">
    <property type="entry name" value="P-loop_NTPase"/>
</dbReference>
<sequence>MNTAISLENVTVAYRRHPALHHLSGSFKRASLTAVIGPNGAGKSSLLNAITGAVPLSDGRVSVAPDLQPSLAYLPQRTSIDRSFPIRVDELVQLGSWRKTGPFGRVSRAMRDAADHALAAVGLEGFGARLVGELSAGQFQRVLFARLLLQDAQLILLDEPFNAVDERTTADMLALVQRWHGEGRTVIAVLHDMAQVRAHFPEALLLAREQISWGPTAEVLDESHLAHARRLSMAWDEEAAFCVREAA</sequence>
<keyword evidence="2" id="KW-0813">Transport</keyword>
<dbReference type="Pfam" id="PF00005">
    <property type="entry name" value="ABC_tran"/>
    <property type="match status" value="1"/>
</dbReference>
<keyword evidence="3" id="KW-0472">Membrane</keyword>
<dbReference type="SUPFAM" id="SSF52540">
    <property type="entry name" value="P-loop containing nucleoside triphosphate hydrolases"/>
    <property type="match status" value="1"/>
</dbReference>
<proteinExistence type="inferred from homology"/>
<protein>
    <submittedName>
        <fullName evidence="7">ABC transporter ATP-binding protein</fullName>
    </submittedName>
</protein>
<dbReference type="InterPro" id="IPR017871">
    <property type="entry name" value="ABC_transporter-like_CS"/>
</dbReference>
<accession>A0ABU9Z1D3</accession>
<dbReference type="InterPro" id="IPR050153">
    <property type="entry name" value="Metal_Ion_Import_ABC"/>
</dbReference>
<keyword evidence="4" id="KW-0547">Nucleotide-binding</keyword>
<evidence type="ECO:0000259" key="6">
    <source>
        <dbReference type="PROSITE" id="PS50893"/>
    </source>
</evidence>
<evidence type="ECO:0000256" key="4">
    <source>
        <dbReference type="ARBA" id="ARBA00022741"/>
    </source>
</evidence>
<dbReference type="PANTHER" id="PTHR42734">
    <property type="entry name" value="METAL TRANSPORT SYSTEM ATP-BINDING PROTEIN TM_0124-RELATED"/>
    <property type="match status" value="1"/>
</dbReference>
<keyword evidence="5 7" id="KW-0067">ATP-binding</keyword>
<evidence type="ECO:0000313" key="7">
    <source>
        <dbReference type="EMBL" id="MEN3069790.1"/>
    </source>
</evidence>
<keyword evidence="3" id="KW-1003">Cell membrane</keyword>
<organism evidence="7 8">
    <name type="scientific">Uliginosibacterium sediminicola</name>
    <dbReference type="NCBI Taxonomy" id="2024550"/>
    <lineage>
        <taxon>Bacteria</taxon>
        <taxon>Pseudomonadati</taxon>
        <taxon>Pseudomonadota</taxon>
        <taxon>Betaproteobacteria</taxon>
        <taxon>Rhodocyclales</taxon>
        <taxon>Zoogloeaceae</taxon>
        <taxon>Uliginosibacterium</taxon>
    </lineage>
</organism>
<comment type="similarity">
    <text evidence="1">Belongs to the ABC transporter superfamily.</text>
</comment>
<gene>
    <name evidence="7" type="ORF">ABDB84_15010</name>
</gene>
<dbReference type="CDD" id="cd03235">
    <property type="entry name" value="ABC_Metallic_Cations"/>
    <property type="match status" value="1"/>
</dbReference>
<keyword evidence="8" id="KW-1185">Reference proteome</keyword>
<dbReference type="GO" id="GO:0005524">
    <property type="term" value="F:ATP binding"/>
    <property type="evidence" value="ECO:0007669"/>
    <property type="project" value="UniProtKB-KW"/>
</dbReference>
<dbReference type="InterPro" id="IPR003439">
    <property type="entry name" value="ABC_transporter-like_ATP-bd"/>
</dbReference>
<dbReference type="Proteomes" id="UP001410394">
    <property type="component" value="Unassembled WGS sequence"/>
</dbReference>
<name>A0ABU9Z1D3_9RHOO</name>
<dbReference type="SMART" id="SM00382">
    <property type="entry name" value="AAA"/>
    <property type="match status" value="1"/>
</dbReference>
<evidence type="ECO:0000256" key="2">
    <source>
        <dbReference type="ARBA" id="ARBA00022448"/>
    </source>
</evidence>